<keyword evidence="5 11" id="KW-0812">Transmembrane</keyword>
<comment type="subcellular location">
    <subcellularLocation>
        <location evidence="11 12">Cell membrane</location>
        <topology evidence="11 12">Multi-pass membrane protein</topology>
    </subcellularLocation>
    <subcellularLocation>
        <location evidence="1">Membrane</location>
        <topology evidence="1">Multi-pass membrane protein</topology>
    </subcellularLocation>
</comment>
<keyword evidence="9 11" id="KW-0472">Membrane</keyword>
<dbReference type="CDD" id="cd00310">
    <property type="entry name" value="ATP-synt_Fo_a_6"/>
    <property type="match status" value="1"/>
</dbReference>
<dbReference type="GO" id="GO:0005886">
    <property type="term" value="C:plasma membrane"/>
    <property type="evidence" value="ECO:0007669"/>
    <property type="project" value="UniProtKB-SubCell"/>
</dbReference>
<dbReference type="KEGG" id="kbs:EPA93_28795"/>
<dbReference type="GO" id="GO:0042777">
    <property type="term" value="P:proton motive force-driven plasma membrane ATP synthesis"/>
    <property type="evidence" value="ECO:0007669"/>
    <property type="project" value="TreeGrafter"/>
</dbReference>
<keyword evidence="7 11" id="KW-1133">Transmembrane helix</keyword>
<feature type="transmembrane region" description="Helical" evidence="11">
    <location>
        <begin position="20"/>
        <end position="44"/>
    </location>
</feature>
<proteinExistence type="inferred from homology"/>
<organism evidence="13 14">
    <name type="scientific">Ktedonosporobacter rubrisoli</name>
    <dbReference type="NCBI Taxonomy" id="2509675"/>
    <lineage>
        <taxon>Bacteria</taxon>
        <taxon>Bacillati</taxon>
        <taxon>Chloroflexota</taxon>
        <taxon>Ktedonobacteria</taxon>
        <taxon>Ktedonobacterales</taxon>
        <taxon>Ktedonosporobacteraceae</taxon>
        <taxon>Ktedonosporobacter</taxon>
    </lineage>
</organism>
<keyword evidence="6 11" id="KW-0375">Hydrogen ion transport</keyword>
<evidence type="ECO:0000256" key="5">
    <source>
        <dbReference type="ARBA" id="ARBA00022692"/>
    </source>
</evidence>
<dbReference type="EMBL" id="CP035758">
    <property type="protein sequence ID" value="QBD79760.1"/>
    <property type="molecule type" value="Genomic_DNA"/>
</dbReference>
<evidence type="ECO:0000256" key="4">
    <source>
        <dbReference type="ARBA" id="ARBA00022547"/>
    </source>
</evidence>
<feature type="transmembrane region" description="Helical" evidence="11">
    <location>
        <begin position="149"/>
        <end position="174"/>
    </location>
</feature>
<feature type="transmembrane region" description="Helical" evidence="11">
    <location>
        <begin position="242"/>
        <end position="267"/>
    </location>
</feature>
<dbReference type="OrthoDB" id="9789241at2"/>
<evidence type="ECO:0000256" key="9">
    <source>
        <dbReference type="ARBA" id="ARBA00023136"/>
    </source>
</evidence>
<feature type="transmembrane region" description="Helical" evidence="11">
    <location>
        <begin position="218"/>
        <end position="236"/>
    </location>
</feature>
<keyword evidence="4 11" id="KW-0138">CF(0)</keyword>
<dbReference type="Gene3D" id="1.20.120.220">
    <property type="entry name" value="ATP synthase, F0 complex, subunit A"/>
    <property type="match status" value="1"/>
</dbReference>
<evidence type="ECO:0000256" key="6">
    <source>
        <dbReference type="ARBA" id="ARBA00022781"/>
    </source>
</evidence>
<dbReference type="Pfam" id="PF00119">
    <property type="entry name" value="ATP-synt_A"/>
    <property type="match status" value="1"/>
</dbReference>
<dbReference type="InterPro" id="IPR045082">
    <property type="entry name" value="ATP_syn_F0_a_bact/chloroplast"/>
</dbReference>
<accession>A0A4P6JWK3</accession>
<name>A0A4P6JWK3_KTERU</name>
<dbReference type="Proteomes" id="UP000290365">
    <property type="component" value="Chromosome"/>
</dbReference>
<sequence>MNLWRLPEIVIAPEVIARPFGFPVTNTLLCTWITIIALVVVFYFGTRKRDMIPSGLQNALEWLIEALLGLVESVSGKEKGRKFFPLVATFIIFAFVANLLDVFPGIDTIGTVKVDELLKHGIQPQPIMFLFGDVSNAIVPWFRPPTTDLNLTIAMAVVSVVVTQGFGFAMLGGGSHLSKYFNFKALFTRGPMGIVEFVVGLLEIISEAGRIISFSFRLFGNIFAGSVLLAVFAFLLPAVANIVFIPLEIFVAAVQAFVFGFLTLVFLELGTTSHSHDHEEHAAHGEITEKEGVAAH</sequence>
<evidence type="ECO:0000256" key="2">
    <source>
        <dbReference type="ARBA" id="ARBA00006810"/>
    </source>
</evidence>
<dbReference type="InterPro" id="IPR023011">
    <property type="entry name" value="ATP_synth_F0_asu_AS"/>
</dbReference>
<dbReference type="SUPFAM" id="SSF81336">
    <property type="entry name" value="F1F0 ATP synthase subunit A"/>
    <property type="match status" value="1"/>
</dbReference>
<reference evidence="13 14" key="1">
    <citation type="submission" date="2019-01" db="EMBL/GenBank/DDBJ databases">
        <title>Ktedonosporobacter rubrisoli SCAWS-G2.</title>
        <authorList>
            <person name="Huang Y."/>
            <person name="Yan B."/>
        </authorList>
    </citation>
    <scope>NUCLEOTIDE SEQUENCE [LARGE SCALE GENOMIC DNA]</scope>
    <source>
        <strain evidence="13 14">SCAWS-G2</strain>
    </source>
</reference>
<feature type="transmembrane region" description="Helical" evidence="11">
    <location>
        <begin position="126"/>
        <end position="142"/>
    </location>
</feature>
<dbReference type="RefSeq" id="WP_129890826.1">
    <property type="nucleotide sequence ID" value="NZ_CP035758.1"/>
</dbReference>
<keyword evidence="10 11" id="KW-0066">ATP synthesis</keyword>
<evidence type="ECO:0000256" key="7">
    <source>
        <dbReference type="ARBA" id="ARBA00022989"/>
    </source>
</evidence>
<feature type="transmembrane region" description="Helical" evidence="11">
    <location>
        <begin position="186"/>
        <end position="206"/>
    </location>
</feature>
<evidence type="ECO:0000313" key="14">
    <source>
        <dbReference type="Proteomes" id="UP000290365"/>
    </source>
</evidence>
<dbReference type="PANTHER" id="PTHR42823:SF3">
    <property type="entry name" value="ATP SYNTHASE SUBUNIT A, CHLOROPLASTIC"/>
    <property type="match status" value="1"/>
</dbReference>
<dbReference type="PROSITE" id="PS00449">
    <property type="entry name" value="ATPASE_A"/>
    <property type="match status" value="1"/>
</dbReference>
<evidence type="ECO:0000256" key="8">
    <source>
        <dbReference type="ARBA" id="ARBA00023065"/>
    </source>
</evidence>
<keyword evidence="14" id="KW-1185">Reference proteome</keyword>
<dbReference type="AlphaFoldDB" id="A0A4P6JWK3"/>
<evidence type="ECO:0000256" key="12">
    <source>
        <dbReference type="RuleBase" id="RU000483"/>
    </source>
</evidence>
<evidence type="ECO:0000256" key="11">
    <source>
        <dbReference type="HAMAP-Rule" id="MF_01393"/>
    </source>
</evidence>
<keyword evidence="11" id="KW-1003">Cell membrane</keyword>
<dbReference type="GO" id="GO:0046933">
    <property type="term" value="F:proton-transporting ATP synthase activity, rotational mechanism"/>
    <property type="evidence" value="ECO:0007669"/>
    <property type="project" value="UniProtKB-UniRule"/>
</dbReference>
<evidence type="ECO:0000313" key="13">
    <source>
        <dbReference type="EMBL" id="QBD79760.1"/>
    </source>
</evidence>
<dbReference type="GO" id="GO:0045259">
    <property type="term" value="C:proton-transporting ATP synthase complex"/>
    <property type="evidence" value="ECO:0007669"/>
    <property type="project" value="UniProtKB-KW"/>
</dbReference>
<keyword evidence="8 11" id="KW-0406">Ion transport</keyword>
<comment type="function">
    <text evidence="11 12">Key component of the proton channel; it plays a direct role in the translocation of protons across the membrane.</text>
</comment>
<dbReference type="HAMAP" id="MF_01393">
    <property type="entry name" value="ATP_synth_a_bact"/>
    <property type="match status" value="1"/>
</dbReference>
<dbReference type="InterPro" id="IPR035908">
    <property type="entry name" value="F0_ATP_A_sf"/>
</dbReference>
<protein>
    <recommendedName>
        <fullName evidence="11 12">ATP synthase subunit a</fullName>
    </recommendedName>
    <alternativeName>
        <fullName evidence="11">ATP synthase F0 sector subunit a</fullName>
    </alternativeName>
    <alternativeName>
        <fullName evidence="11">F-ATPase subunit 6</fullName>
    </alternativeName>
</protein>
<evidence type="ECO:0000256" key="10">
    <source>
        <dbReference type="ARBA" id="ARBA00023310"/>
    </source>
</evidence>
<dbReference type="PANTHER" id="PTHR42823">
    <property type="entry name" value="ATP SYNTHASE SUBUNIT A, CHLOROPLASTIC"/>
    <property type="match status" value="1"/>
</dbReference>
<gene>
    <name evidence="11 13" type="primary">atpB</name>
    <name evidence="13" type="ORF">EPA93_28795</name>
</gene>
<feature type="transmembrane region" description="Helical" evidence="11">
    <location>
        <begin position="83"/>
        <end position="106"/>
    </location>
</feature>
<evidence type="ECO:0000256" key="1">
    <source>
        <dbReference type="ARBA" id="ARBA00004141"/>
    </source>
</evidence>
<comment type="similarity">
    <text evidence="2 11 12">Belongs to the ATPase A chain family.</text>
</comment>
<dbReference type="NCBIfam" id="TIGR01131">
    <property type="entry name" value="ATP_synt_6_or_A"/>
    <property type="match status" value="1"/>
</dbReference>
<keyword evidence="3 11" id="KW-0813">Transport</keyword>
<evidence type="ECO:0000256" key="3">
    <source>
        <dbReference type="ARBA" id="ARBA00022448"/>
    </source>
</evidence>
<dbReference type="InterPro" id="IPR000568">
    <property type="entry name" value="ATP_synth_F0_asu"/>
</dbReference>